<dbReference type="InterPro" id="IPR036388">
    <property type="entry name" value="WH-like_DNA-bd_sf"/>
</dbReference>
<proteinExistence type="inferred from homology"/>
<sequence>MARRVANAIDQGSFYLDSTASQPPPFLTKTFDMVDDARTDDTVSWSSDGLSFVVWRPAEFARDLLPQHFKHNNFSSFVRQLNTYGFRKTDPDRWQFANEFFVRGRKDLLRGIHRRKTGNQPSGAAAAPDGQQQLVTSVSGGNSAIEVGSFGGLSDEVDSLRRDKNVLMMELVRLRQQQQASEQEIGKLHNRLEMTEQNQRHIMAFLTKAVQEPAFLQQVLGNQPGPQRITEGETAGRRTRRVKRRGPGTQDADLDSQQNSDTEREGQLVQYQPKDEFQRQFLELLGSNHHANNNHLDRENSPPGHTASSQDGAPKLEDVTDVNSAFTNMQLALPSNGFATESGGAQPMDQLSRGQNGESNIPMPTIPMDGPSRTTQQKKPQTTRGQDFEAFTANLASMLPKTGSQASLGGAGPTGFAHDQQSPNSAQASAPTTSPLPSPWSHPSVQTAQSHPSGPPAAPAASRYPLPGHASELATPEDFAMSLDMMQGSSQHDQLPDLTTSASQDPFRDSGFWEQWVRDAPDASGAGGIGPDSELFNRMPSSVAHQVGQSLVSLPNDASHGAQAHPGAAEAPSAATPMSSGM</sequence>
<evidence type="ECO:0000256" key="10">
    <source>
        <dbReference type="SAM" id="MobiDB-lite"/>
    </source>
</evidence>
<evidence type="ECO:0000256" key="8">
    <source>
        <dbReference type="RuleBase" id="RU004020"/>
    </source>
</evidence>
<feature type="region of interest" description="Disordered" evidence="10">
    <location>
        <begin position="401"/>
        <end position="471"/>
    </location>
</feature>
<dbReference type="GO" id="GO:0003700">
    <property type="term" value="F:DNA-binding transcription factor activity"/>
    <property type="evidence" value="ECO:0007669"/>
    <property type="project" value="InterPro"/>
</dbReference>
<accession>A0AAW1NQL7</accession>
<dbReference type="PANTHER" id="PTHR10015">
    <property type="entry name" value="HEAT SHOCK TRANSCRIPTION FACTOR"/>
    <property type="match status" value="1"/>
</dbReference>
<evidence type="ECO:0000256" key="9">
    <source>
        <dbReference type="SAM" id="Coils"/>
    </source>
</evidence>
<dbReference type="PRINTS" id="PR00056">
    <property type="entry name" value="HSFDOMAIN"/>
</dbReference>
<feature type="region of interest" description="Disordered" evidence="10">
    <location>
        <begin position="220"/>
        <end position="270"/>
    </location>
</feature>
<feature type="domain" description="HSF-type DNA-binding" evidence="11">
    <location>
        <begin position="22"/>
        <end position="115"/>
    </location>
</feature>
<dbReference type="Pfam" id="PF00447">
    <property type="entry name" value="HSF_DNA-bind"/>
    <property type="match status" value="1"/>
</dbReference>
<keyword evidence="5" id="KW-0238">DNA-binding</keyword>
<keyword evidence="6" id="KW-0804">Transcription</keyword>
<feature type="region of interest" description="Disordered" evidence="10">
    <location>
        <begin position="556"/>
        <end position="582"/>
    </location>
</feature>
<evidence type="ECO:0000256" key="1">
    <source>
        <dbReference type="ARBA" id="ARBA00004123"/>
    </source>
</evidence>
<feature type="compositionally biased region" description="Low complexity" evidence="10">
    <location>
        <begin position="420"/>
        <end position="433"/>
    </location>
</feature>
<comment type="similarity">
    <text evidence="8">Belongs to the HSF family.</text>
</comment>
<feature type="region of interest" description="Disordered" evidence="10">
    <location>
        <begin position="290"/>
        <end position="315"/>
    </location>
</feature>
<dbReference type="GO" id="GO:0043565">
    <property type="term" value="F:sequence-specific DNA binding"/>
    <property type="evidence" value="ECO:0007669"/>
    <property type="project" value="InterPro"/>
</dbReference>
<evidence type="ECO:0000313" key="13">
    <source>
        <dbReference type="Proteomes" id="UP001465755"/>
    </source>
</evidence>
<dbReference type="InterPro" id="IPR036390">
    <property type="entry name" value="WH_DNA-bd_sf"/>
</dbReference>
<dbReference type="SUPFAM" id="SSF46785">
    <property type="entry name" value="Winged helix' DNA-binding domain"/>
    <property type="match status" value="1"/>
</dbReference>
<evidence type="ECO:0000256" key="6">
    <source>
        <dbReference type="ARBA" id="ARBA00023163"/>
    </source>
</evidence>
<feature type="coiled-coil region" evidence="9">
    <location>
        <begin position="157"/>
        <end position="198"/>
    </location>
</feature>
<dbReference type="AlphaFoldDB" id="A0AAW1NQL7"/>
<feature type="region of interest" description="Disordered" evidence="10">
    <location>
        <begin position="335"/>
        <end position="384"/>
    </location>
</feature>
<comment type="subcellular location">
    <subcellularLocation>
        <location evidence="1">Nucleus</location>
    </subcellularLocation>
</comment>
<evidence type="ECO:0000256" key="4">
    <source>
        <dbReference type="ARBA" id="ARBA00023016"/>
    </source>
</evidence>
<feature type="compositionally biased region" description="Low complexity" evidence="10">
    <location>
        <begin position="441"/>
        <end position="452"/>
    </location>
</feature>
<dbReference type="Proteomes" id="UP001465755">
    <property type="component" value="Unassembled WGS sequence"/>
</dbReference>
<evidence type="ECO:0000256" key="3">
    <source>
        <dbReference type="ARBA" id="ARBA00023015"/>
    </source>
</evidence>
<keyword evidence="9" id="KW-0175">Coiled coil</keyword>
<feature type="compositionally biased region" description="Low complexity" evidence="10">
    <location>
        <begin position="562"/>
        <end position="582"/>
    </location>
</feature>
<evidence type="ECO:0000259" key="11">
    <source>
        <dbReference type="SMART" id="SM00415"/>
    </source>
</evidence>
<keyword evidence="4" id="KW-0346">Stress response</keyword>
<dbReference type="InterPro" id="IPR000232">
    <property type="entry name" value="HSF_DNA-bd"/>
</dbReference>
<name>A0AAW1NQL7_9CHLO</name>
<dbReference type="SMART" id="SM00415">
    <property type="entry name" value="HSF"/>
    <property type="match status" value="1"/>
</dbReference>
<dbReference type="EMBL" id="JALJOQ010000130">
    <property type="protein sequence ID" value="KAK9795216.1"/>
    <property type="molecule type" value="Genomic_DNA"/>
</dbReference>
<dbReference type="GO" id="GO:0005634">
    <property type="term" value="C:nucleus"/>
    <property type="evidence" value="ECO:0007669"/>
    <property type="project" value="UniProtKB-SubCell"/>
</dbReference>
<feature type="compositionally biased region" description="Low complexity" evidence="10">
    <location>
        <begin position="373"/>
        <end position="384"/>
    </location>
</feature>
<dbReference type="Gene3D" id="1.10.10.10">
    <property type="entry name" value="Winged helix-like DNA-binding domain superfamily/Winged helix DNA-binding domain"/>
    <property type="match status" value="1"/>
</dbReference>
<reference evidence="12 13" key="1">
    <citation type="journal article" date="2024" name="Nat. Commun.">
        <title>Phylogenomics reveals the evolutionary origins of lichenization in chlorophyte algae.</title>
        <authorList>
            <person name="Puginier C."/>
            <person name="Libourel C."/>
            <person name="Otte J."/>
            <person name="Skaloud P."/>
            <person name="Haon M."/>
            <person name="Grisel S."/>
            <person name="Petersen M."/>
            <person name="Berrin J.G."/>
            <person name="Delaux P.M."/>
            <person name="Dal Grande F."/>
            <person name="Keller J."/>
        </authorList>
    </citation>
    <scope>NUCLEOTIDE SEQUENCE [LARGE SCALE GENOMIC DNA]</scope>
    <source>
        <strain evidence="12 13">SAG 2036</strain>
    </source>
</reference>
<keyword evidence="7" id="KW-0539">Nucleus</keyword>
<dbReference type="PANTHER" id="PTHR10015:SF427">
    <property type="entry name" value="HEAT SHOCK FACTOR PROTEIN"/>
    <property type="match status" value="1"/>
</dbReference>
<evidence type="ECO:0000256" key="5">
    <source>
        <dbReference type="ARBA" id="ARBA00023125"/>
    </source>
</evidence>
<evidence type="ECO:0000256" key="7">
    <source>
        <dbReference type="ARBA" id="ARBA00023242"/>
    </source>
</evidence>
<evidence type="ECO:0000313" key="12">
    <source>
        <dbReference type="EMBL" id="KAK9795216.1"/>
    </source>
</evidence>
<protein>
    <recommendedName>
        <fullName evidence="11">HSF-type DNA-binding domain-containing protein</fullName>
    </recommendedName>
</protein>
<feature type="compositionally biased region" description="Basic residues" evidence="10">
    <location>
        <begin position="237"/>
        <end position="246"/>
    </location>
</feature>
<dbReference type="FunFam" id="1.10.10.10:FF:000057">
    <property type="entry name" value="Heat shock transcription factor 1"/>
    <property type="match status" value="1"/>
</dbReference>
<gene>
    <name evidence="12" type="ORF">WJX73_003391</name>
</gene>
<keyword evidence="2" id="KW-0597">Phosphoprotein</keyword>
<organism evidence="12 13">
    <name type="scientific">Symbiochloris irregularis</name>
    <dbReference type="NCBI Taxonomy" id="706552"/>
    <lineage>
        <taxon>Eukaryota</taxon>
        <taxon>Viridiplantae</taxon>
        <taxon>Chlorophyta</taxon>
        <taxon>core chlorophytes</taxon>
        <taxon>Trebouxiophyceae</taxon>
        <taxon>Trebouxiales</taxon>
        <taxon>Trebouxiaceae</taxon>
        <taxon>Symbiochloris</taxon>
    </lineage>
</organism>
<keyword evidence="3" id="KW-0805">Transcription regulation</keyword>
<keyword evidence="13" id="KW-1185">Reference proteome</keyword>
<evidence type="ECO:0000256" key="2">
    <source>
        <dbReference type="ARBA" id="ARBA00022553"/>
    </source>
</evidence>
<comment type="caution">
    <text evidence="12">The sequence shown here is derived from an EMBL/GenBank/DDBJ whole genome shotgun (WGS) entry which is preliminary data.</text>
</comment>